<sequence>MTIIMQKIESIKSEADNMDFGKSCWYSYQQGCQREWLITNGIGGYSSLSLICSNNRRYHGLLVSASVPPTKRQLYLSNILEDMSFEDGITVSFSSFQTGSGYINNGYTHLQRVEYNYLPEFVYSYKDIFVKKKVSMKQGDNTVIVQYEVRNGHKEAVFKLTPLINNRDHHYTSKSSHLKFGIKHEANVIRISGDGESEIRFLVDGGEFKSYNDCFFYDMLYEIERERGLDYTEDHFIPGCFSIKVKPWETKTVSFIATTEKYDLESINASRVIQSEEERLKELLDRAGLQNELCRRLVLAADSFIVYRKSTKSKTVIAGYPWFTDWGRDTMIAFSGLTLATGRYGDAKDILLTFSKYVNHGLIPNMFPDDGEEPAYNSVDAALWYFEAVNSYLSYTEDYNFIQNNIYGCLKDICSGFVNGTIYDIKMSDEGLVTAGSENTQLTWMDAKVGDWVVTPRHGKAVEINALWYNALTIMSGLSERFGDIDIYSSIASKTKESFQREFWNEKDQCLYDVINSEGKNSDIRPNQILAIGLSYPVIDGQRAEKILNKVWEELYTPYGLRSLSVTNSGYKGVYCGNQLERDGAYHQGTVWTWLLGRFIKAYIHIKGGTEQARRSALEFINPFSDHVKNGGLGSISEIFDGDNPHYPRGCFAQAWSVSEILRAAVEDIGIDQLGQRINY</sequence>
<dbReference type="SUPFAM" id="SSF48208">
    <property type="entry name" value="Six-hairpin glycosidases"/>
    <property type="match status" value="1"/>
</dbReference>
<dbReference type="PANTHER" id="PTHR10569">
    <property type="entry name" value="GLYCOGEN DEBRANCHING ENZYME"/>
    <property type="match status" value="1"/>
</dbReference>
<reference evidence="3 4" key="1">
    <citation type="journal article" date="2013" name="Genome Announc.">
        <title>Draft Genome Sequence of the Cellulolytic Bacterium Clostridium papyrosolvens C7 (ATCC 700395).</title>
        <authorList>
            <person name="Zepeda V."/>
            <person name="Dassa B."/>
            <person name="Borovok I."/>
            <person name="Lamed R."/>
            <person name="Bayer E.A."/>
            <person name="Cate J.H."/>
        </authorList>
    </citation>
    <scope>NUCLEOTIDE SEQUENCE [LARGE SCALE GENOMIC DNA]</scope>
    <source>
        <strain evidence="3 4">C7</strain>
    </source>
</reference>
<dbReference type="STRING" id="1330534.L323_06290"/>
<dbReference type="InterPro" id="IPR024742">
    <property type="entry name" value="Glycogen_debranch_N"/>
</dbReference>
<evidence type="ECO:0000313" key="4">
    <source>
        <dbReference type="Proteomes" id="UP000016860"/>
    </source>
</evidence>
<evidence type="ECO:0000259" key="2">
    <source>
        <dbReference type="Pfam" id="PF12439"/>
    </source>
</evidence>
<proteinExistence type="predicted"/>
<dbReference type="NCBIfam" id="TIGR01561">
    <property type="entry name" value="gde_arch"/>
    <property type="match status" value="1"/>
</dbReference>
<dbReference type="Gene3D" id="1.50.10.10">
    <property type="match status" value="1"/>
</dbReference>
<comment type="caution">
    <text evidence="3">The sequence shown here is derived from an EMBL/GenBank/DDBJ whole genome shotgun (WGS) entry which is preliminary data.</text>
</comment>
<organism evidence="3 4">
    <name type="scientific">Ruminiclostridium papyrosolvens C7</name>
    <dbReference type="NCBI Taxonomy" id="1330534"/>
    <lineage>
        <taxon>Bacteria</taxon>
        <taxon>Bacillati</taxon>
        <taxon>Bacillota</taxon>
        <taxon>Clostridia</taxon>
        <taxon>Eubacteriales</taxon>
        <taxon>Oscillospiraceae</taxon>
        <taxon>Ruminiclostridium</taxon>
    </lineage>
</organism>
<feature type="domain" description="Glycogen debranching enzyme C-terminal" evidence="1">
    <location>
        <begin position="300"/>
        <end position="663"/>
    </location>
</feature>
<gene>
    <name evidence="3" type="ORF">L323_06290</name>
</gene>
<dbReference type="GO" id="GO:0005980">
    <property type="term" value="P:glycogen catabolic process"/>
    <property type="evidence" value="ECO:0007669"/>
    <property type="project" value="InterPro"/>
</dbReference>
<dbReference type="InterPro" id="IPR008928">
    <property type="entry name" value="6-hairpin_glycosidase_sf"/>
</dbReference>
<dbReference type="EMBL" id="ATAY01000022">
    <property type="protein sequence ID" value="EPR12909.1"/>
    <property type="molecule type" value="Genomic_DNA"/>
</dbReference>
<dbReference type="InterPro" id="IPR032790">
    <property type="entry name" value="GDE_C"/>
</dbReference>
<accession>U4R340</accession>
<dbReference type="PATRIC" id="fig|1330534.3.peg.1253"/>
<protein>
    <submittedName>
        <fullName evidence="3">Glycogen debranching protein</fullName>
    </submittedName>
</protein>
<dbReference type="Pfam" id="PF12439">
    <property type="entry name" value="GDE_N"/>
    <property type="match status" value="1"/>
</dbReference>
<dbReference type="Proteomes" id="UP000016860">
    <property type="component" value="Unassembled WGS sequence"/>
</dbReference>
<dbReference type="GO" id="GO:0004135">
    <property type="term" value="F:amylo-alpha-1,6-glucosidase activity"/>
    <property type="evidence" value="ECO:0007669"/>
    <property type="project" value="InterPro"/>
</dbReference>
<evidence type="ECO:0000259" key="1">
    <source>
        <dbReference type="Pfam" id="PF06202"/>
    </source>
</evidence>
<dbReference type="AlphaFoldDB" id="U4R340"/>
<dbReference type="GO" id="GO:0004134">
    <property type="term" value="F:4-alpha-glucanotransferase activity"/>
    <property type="evidence" value="ECO:0007669"/>
    <property type="project" value="InterPro"/>
</dbReference>
<name>U4R340_9FIRM</name>
<dbReference type="InterPro" id="IPR012341">
    <property type="entry name" value="6hp_glycosidase-like_sf"/>
</dbReference>
<dbReference type="FunFam" id="1.50.10.10:FF:000073">
    <property type="entry name" value="Glycogen debranching enzyme, hypothetical (TreX-like)"/>
    <property type="match status" value="1"/>
</dbReference>
<dbReference type="InterPro" id="IPR010401">
    <property type="entry name" value="AGL/Gdb1"/>
</dbReference>
<dbReference type="Pfam" id="PF06202">
    <property type="entry name" value="GDE_C"/>
    <property type="match status" value="1"/>
</dbReference>
<feature type="domain" description="Glycogen debranching enzyme bacterial and archaeal type N-terminal" evidence="2">
    <location>
        <begin position="34"/>
        <end position="252"/>
    </location>
</feature>
<evidence type="ECO:0000313" key="3">
    <source>
        <dbReference type="EMBL" id="EPR12909.1"/>
    </source>
</evidence>
<dbReference type="PANTHER" id="PTHR10569:SF2">
    <property type="entry name" value="GLYCOGEN DEBRANCHING ENZYME"/>
    <property type="match status" value="1"/>
</dbReference>
<dbReference type="InterPro" id="IPR006451">
    <property type="entry name" value="Glycogen_debranch_arc"/>
</dbReference>